<evidence type="ECO:0000259" key="1">
    <source>
        <dbReference type="Pfam" id="PF01073"/>
    </source>
</evidence>
<sequence>MKSVFVTGGSGFVGRNLIKKLTSENIEVFALSRSPESDQRIIEAGATPVRGDIHNTDVLRTALAGIDTVFHLAAAVDFWKSRKHLWHDHVGGAKVLLEAATKNNVSNFVYLSAASVIMNGKPILHGDERTQSNNLMDGYSQTKLEAEQMILKANSPTLRTISVRPPLIWGKGDTSALPQIKAAAEKGDLSFINGGTHLIVTCHVQNVCHALTLAAKVKIGGEAFFITDGEKLQFRQFITDVLKTQNMEAPNKTVSLGVARAMANVFAFIWNTFGLKSTPPLFPGMVNTLGLPFIVSDDKAKKLLGYRPIISVKEGLVEMSHNELV</sequence>
<dbReference type="GO" id="GO:0016616">
    <property type="term" value="F:oxidoreductase activity, acting on the CH-OH group of donors, NAD or NADP as acceptor"/>
    <property type="evidence" value="ECO:0007669"/>
    <property type="project" value="InterPro"/>
</dbReference>
<dbReference type="InterPro" id="IPR051783">
    <property type="entry name" value="NAD(P)-dependent_oxidoreduct"/>
</dbReference>
<dbReference type="Pfam" id="PF01073">
    <property type="entry name" value="3Beta_HSD"/>
    <property type="match status" value="1"/>
</dbReference>
<proteinExistence type="predicted"/>
<dbReference type="GO" id="GO:0005737">
    <property type="term" value="C:cytoplasm"/>
    <property type="evidence" value="ECO:0007669"/>
    <property type="project" value="TreeGrafter"/>
</dbReference>
<evidence type="ECO:0000313" key="2">
    <source>
        <dbReference type="EMBL" id="MBT1707597.1"/>
    </source>
</evidence>
<dbReference type="AlphaFoldDB" id="A0AAP2DX13"/>
<dbReference type="PANTHER" id="PTHR48079">
    <property type="entry name" value="PROTEIN YEEZ"/>
    <property type="match status" value="1"/>
</dbReference>
<feature type="domain" description="3-beta hydroxysteroid dehydrogenase/isomerase" evidence="1">
    <location>
        <begin position="6"/>
        <end position="253"/>
    </location>
</feature>
<name>A0AAP2DX13_9BACT</name>
<dbReference type="SUPFAM" id="SSF51735">
    <property type="entry name" value="NAD(P)-binding Rossmann-fold domains"/>
    <property type="match status" value="1"/>
</dbReference>
<reference evidence="2 3" key="1">
    <citation type="submission" date="2021-05" db="EMBL/GenBank/DDBJ databases">
        <title>A Polyphasic approach of four new species of the genus Ohtaekwangia: Ohtaekwangia histidinii sp. nov., Ohtaekwangia cretensis sp. nov., Ohtaekwangia indiensis sp. nov., Ohtaekwangia reichenbachii sp. nov. from diverse environment.</title>
        <authorList>
            <person name="Octaviana S."/>
        </authorList>
    </citation>
    <scope>NUCLEOTIDE SEQUENCE [LARGE SCALE GENOMIC DNA]</scope>
    <source>
        <strain evidence="2 3">PWU5</strain>
    </source>
</reference>
<accession>A0AAP2DX13</accession>
<dbReference type="InterPro" id="IPR002225">
    <property type="entry name" value="3Beta_OHSteriod_DH/Estase"/>
</dbReference>
<dbReference type="Proteomes" id="UP001319080">
    <property type="component" value="Unassembled WGS sequence"/>
</dbReference>
<dbReference type="GO" id="GO:0006694">
    <property type="term" value="P:steroid biosynthetic process"/>
    <property type="evidence" value="ECO:0007669"/>
    <property type="project" value="InterPro"/>
</dbReference>
<dbReference type="Gene3D" id="3.40.50.720">
    <property type="entry name" value="NAD(P)-binding Rossmann-like Domain"/>
    <property type="match status" value="1"/>
</dbReference>
<dbReference type="EMBL" id="JAHESE010000002">
    <property type="protein sequence ID" value="MBT1707597.1"/>
    <property type="molecule type" value="Genomic_DNA"/>
</dbReference>
<dbReference type="RefSeq" id="WP_254083183.1">
    <property type="nucleotide sequence ID" value="NZ_JAHESE010000002.1"/>
</dbReference>
<comment type="caution">
    <text evidence="2">The sequence shown here is derived from an EMBL/GenBank/DDBJ whole genome shotgun (WGS) entry which is preliminary data.</text>
</comment>
<keyword evidence="3" id="KW-1185">Reference proteome</keyword>
<gene>
    <name evidence="2" type="ORF">KK062_05155</name>
</gene>
<evidence type="ECO:0000313" key="3">
    <source>
        <dbReference type="Proteomes" id="UP001319080"/>
    </source>
</evidence>
<dbReference type="GO" id="GO:0004029">
    <property type="term" value="F:aldehyde dehydrogenase (NAD+) activity"/>
    <property type="evidence" value="ECO:0007669"/>
    <property type="project" value="TreeGrafter"/>
</dbReference>
<dbReference type="InterPro" id="IPR036291">
    <property type="entry name" value="NAD(P)-bd_dom_sf"/>
</dbReference>
<protein>
    <submittedName>
        <fullName evidence="2">NAD-dependent epimerase/dehydratase family protein</fullName>
    </submittedName>
</protein>
<dbReference type="PANTHER" id="PTHR48079:SF6">
    <property type="entry name" value="NAD(P)-BINDING DOMAIN-CONTAINING PROTEIN-RELATED"/>
    <property type="match status" value="1"/>
</dbReference>
<organism evidence="2 3">
    <name type="scientific">Dawidia cretensis</name>
    <dbReference type="NCBI Taxonomy" id="2782350"/>
    <lineage>
        <taxon>Bacteria</taxon>
        <taxon>Pseudomonadati</taxon>
        <taxon>Bacteroidota</taxon>
        <taxon>Cytophagia</taxon>
        <taxon>Cytophagales</taxon>
        <taxon>Chryseotaleaceae</taxon>
        <taxon>Dawidia</taxon>
    </lineage>
</organism>